<dbReference type="InterPro" id="IPR011856">
    <property type="entry name" value="tRNA_endonuc-like_dom_sf"/>
</dbReference>
<comment type="caution">
    <text evidence="1">The sequence shown here is derived from an EMBL/GenBank/DDBJ whole genome shotgun (WGS) entry which is preliminary data.</text>
</comment>
<gene>
    <name evidence="1" type="ORF">F1609_33625</name>
</gene>
<evidence type="ECO:0000313" key="2">
    <source>
        <dbReference type="Proteomes" id="UP000819052"/>
    </source>
</evidence>
<evidence type="ECO:0000313" key="1">
    <source>
        <dbReference type="EMBL" id="NHZ45043.1"/>
    </source>
</evidence>
<dbReference type="EMBL" id="VVIW01000059">
    <property type="protein sequence ID" value="NHZ45043.1"/>
    <property type="molecule type" value="Genomic_DNA"/>
</dbReference>
<reference evidence="1 2" key="1">
    <citation type="submission" date="2019-09" db="EMBL/GenBank/DDBJ databases">
        <title>Taxonomy of Antarctic Massilia spp.: description of Massilia rubra sp. nov., Massilia aquatica sp. nov., Massilia mucilaginosa sp. nov., Massilia frigida sp. nov. isolated from streams, lakes and regoliths.</title>
        <authorList>
            <person name="Holochova P."/>
            <person name="Sedlacek I."/>
            <person name="Kralova S."/>
            <person name="Maslanova I."/>
            <person name="Busse H.-J."/>
            <person name="Stankova E."/>
            <person name="Vrbovska V."/>
            <person name="Kovarovic V."/>
            <person name="Bartak M."/>
            <person name="Svec P."/>
            <person name="Pantucek R."/>
        </authorList>
    </citation>
    <scope>NUCLEOTIDE SEQUENCE [LARGE SCALE GENOMIC DNA]</scope>
    <source>
        <strain evidence="1 2">CCM 8693</strain>
    </source>
</reference>
<keyword evidence="2" id="KW-1185">Reference proteome</keyword>
<dbReference type="RefSeq" id="WP_167082295.1">
    <property type="nucleotide sequence ID" value="NZ_VVIW01000059.1"/>
</dbReference>
<name>A0ABX0MD20_9BURK</name>
<sequence length="227" mass="26847">MDLPDMPGTIAIADRLDVLKLHGWIRRKDEKARQDLLVPLPYFGDLLLFLTDDRGPYCINWTIKQDEKDFQRSVNLRSRVRNQQKDTRAAQARHAIEEQLYWDAGIRTVRFVAVTVPEKLDHNLRNLYLHHRSSNALDEAVERELADRLRASLTTGEPPQSILLAVTHRHGHDYQDVRQAFFRLLWERRIRVELIDEVVLVDRPLKPERNDVLQRFTHLFGREVYEK</sequence>
<dbReference type="Proteomes" id="UP000819052">
    <property type="component" value="Unassembled WGS sequence"/>
</dbReference>
<protein>
    <submittedName>
        <fullName evidence="1">Uncharacterized protein</fullName>
    </submittedName>
</protein>
<organism evidence="1 2">
    <name type="scientific">Massilia aquatica</name>
    <dbReference type="NCBI Taxonomy" id="2609000"/>
    <lineage>
        <taxon>Bacteria</taxon>
        <taxon>Pseudomonadati</taxon>
        <taxon>Pseudomonadota</taxon>
        <taxon>Betaproteobacteria</taxon>
        <taxon>Burkholderiales</taxon>
        <taxon>Oxalobacteraceae</taxon>
        <taxon>Telluria group</taxon>
        <taxon>Massilia</taxon>
    </lineage>
</organism>
<accession>A0ABX0MD20</accession>
<dbReference type="Gene3D" id="3.40.1350.10">
    <property type="match status" value="1"/>
</dbReference>
<proteinExistence type="predicted"/>